<dbReference type="PANTHER" id="PTHR31793:SF27">
    <property type="entry name" value="NOVEL THIOESTERASE SUPERFAMILY DOMAIN AND SAPOSIN A-TYPE DOMAIN CONTAINING PROTEIN (0610012H03RIK)"/>
    <property type="match status" value="1"/>
</dbReference>
<evidence type="ECO:0000256" key="2">
    <source>
        <dbReference type="ARBA" id="ARBA00022801"/>
    </source>
</evidence>
<dbReference type="Pfam" id="PF13279">
    <property type="entry name" value="4HBT_2"/>
    <property type="match status" value="1"/>
</dbReference>
<dbReference type="Proteomes" id="UP001143362">
    <property type="component" value="Unassembled WGS sequence"/>
</dbReference>
<sequence length="151" mass="16406">MGTATQTSLPFSEIVKVRFRDMDAQGHLYFANYMVYADEVLGSYMEELGLGAMNPHKLPCLIFTVNIHCDYVDEIGGNAEVNVCVGYSRLGNSSADAAFELYDNARGTLLAKGGLTQVFVDPDTRKSIPIPAFFKAGIVEQQPDITGASTI</sequence>
<keyword evidence="2" id="KW-0378">Hydrolase</keyword>
<dbReference type="RefSeq" id="WP_279244658.1">
    <property type="nucleotide sequence ID" value="NZ_SHNN01000001.1"/>
</dbReference>
<dbReference type="CDD" id="cd00586">
    <property type="entry name" value="4HBT"/>
    <property type="match status" value="1"/>
</dbReference>
<organism evidence="3 4">
    <name type="scientific">Candidatus Litorirhabdus singularis</name>
    <dbReference type="NCBI Taxonomy" id="2518993"/>
    <lineage>
        <taxon>Bacteria</taxon>
        <taxon>Pseudomonadati</taxon>
        <taxon>Pseudomonadota</taxon>
        <taxon>Gammaproteobacteria</taxon>
        <taxon>Cellvibrionales</taxon>
        <taxon>Halieaceae</taxon>
        <taxon>Candidatus Litorirhabdus</taxon>
    </lineage>
</organism>
<keyword evidence="4" id="KW-1185">Reference proteome</keyword>
<comment type="caution">
    <text evidence="3">The sequence shown here is derived from an EMBL/GenBank/DDBJ whole genome shotgun (WGS) entry which is preliminary data.</text>
</comment>
<evidence type="ECO:0000256" key="1">
    <source>
        <dbReference type="ARBA" id="ARBA00005953"/>
    </source>
</evidence>
<reference evidence="3" key="1">
    <citation type="submission" date="2019-02" db="EMBL/GenBank/DDBJ databases">
        <authorList>
            <person name="Li S.-H."/>
        </authorList>
    </citation>
    <scope>NUCLEOTIDE SEQUENCE</scope>
    <source>
        <strain evidence="3">IMCC14734</strain>
    </source>
</reference>
<dbReference type="InterPro" id="IPR029069">
    <property type="entry name" value="HotDog_dom_sf"/>
</dbReference>
<dbReference type="SUPFAM" id="SSF54637">
    <property type="entry name" value="Thioesterase/thiol ester dehydrase-isomerase"/>
    <property type="match status" value="1"/>
</dbReference>
<evidence type="ECO:0000313" key="3">
    <source>
        <dbReference type="EMBL" id="MCX2980685.1"/>
    </source>
</evidence>
<accession>A0ABT3TER8</accession>
<dbReference type="InterPro" id="IPR050563">
    <property type="entry name" value="4-hydroxybenzoyl-CoA_TE"/>
</dbReference>
<dbReference type="Gene3D" id="3.10.129.10">
    <property type="entry name" value="Hotdog Thioesterase"/>
    <property type="match status" value="1"/>
</dbReference>
<evidence type="ECO:0000313" key="4">
    <source>
        <dbReference type="Proteomes" id="UP001143362"/>
    </source>
</evidence>
<protein>
    <submittedName>
        <fullName evidence="3">Acyl-CoA thioesterase</fullName>
    </submittedName>
</protein>
<dbReference type="PANTHER" id="PTHR31793">
    <property type="entry name" value="4-HYDROXYBENZOYL-COA THIOESTERASE FAMILY MEMBER"/>
    <property type="match status" value="1"/>
</dbReference>
<name>A0ABT3TER8_9GAMM</name>
<comment type="similarity">
    <text evidence="1">Belongs to the 4-hydroxybenzoyl-CoA thioesterase family.</text>
</comment>
<dbReference type="EMBL" id="SHNN01000001">
    <property type="protein sequence ID" value="MCX2980685.1"/>
    <property type="molecule type" value="Genomic_DNA"/>
</dbReference>
<gene>
    <name evidence="3" type="ORF">EYC98_07315</name>
</gene>
<proteinExistence type="inferred from homology"/>